<evidence type="ECO:0000256" key="1">
    <source>
        <dbReference type="ARBA" id="ARBA00004191"/>
    </source>
</evidence>
<gene>
    <name evidence="8" type="ORF">EDB92DRAFT_295382</name>
</gene>
<evidence type="ECO:0000256" key="2">
    <source>
        <dbReference type="ARBA" id="ARBA00010446"/>
    </source>
</evidence>
<dbReference type="EMBL" id="JAKELL010000014">
    <property type="protein sequence ID" value="KAH8994615.1"/>
    <property type="molecule type" value="Genomic_DNA"/>
</dbReference>
<evidence type="ECO:0000256" key="7">
    <source>
        <dbReference type="SAM" id="MobiDB-lite"/>
    </source>
</evidence>
<keyword evidence="4 6" id="KW-0964">Secreted</keyword>
<evidence type="ECO:0000313" key="8">
    <source>
        <dbReference type="EMBL" id="KAH8994615.1"/>
    </source>
</evidence>
<keyword evidence="6" id="KW-0732">Signal</keyword>
<organism evidence="8 9">
    <name type="scientific">Lactarius akahatsu</name>
    <dbReference type="NCBI Taxonomy" id="416441"/>
    <lineage>
        <taxon>Eukaryota</taxon>
        <taxon>Fungi</taxon>
        <taxon>Dikarya</taxon>
        <taxon>Basidiomycota</taxon>
        <taxon>Agaricomycotina</taxon>
        <taxon>Agaricomycetes</taxon>
        <taxon>Russulales</taxon>
        <taxon>Russulaceae</taxon>
        <taxon>Lactarius</taxon>
    </lineage>
</organism>
<evidence type="ECO:0000313" key="9">
    <source>
        <dbReference type="Proteomes" id="UP001201163"/>
    </source>
</evidence>
<dbReference type="CDD" id="cd23507">
    <property type="entry name" value="hydrophobin_I"/>
    <property type="match status" value="1"/>
</dbReference>
<comment type="similarity">
    <text evidence="2 6">Belongs to the fungal hydrophobin family.</text>
</comment>
<dbReference type="GO" id="GO:0009277">
    <property type="term" value="C:fungal-type cell wall"/>
    <property type="evidence" value="ECO:0007669"/>
    <property type="project" value="InterPro"/>
</dbReference>
<proteinExistence type="inferred from homology"/>
<evidence type="ECO:0000256" key="6">
    <source>
        <dbReference type="RuleBase" id="RU365009"/>
    </source>
</evidence>
<evidence type="ECO:0000256" key="4">
    <source>
        <dbReference type="ARBA" id="ARBA00022525"/>
    </source>
</evidence>
<dbReference type="Proteomes" id="UP001201163">
    <property type="component" value="Unassembled WGS sequence"/>
</dbReference>
<comment type="subcellular location">
    <subcellularLocation>
        <location evidence="1 6">Secreted</location>
        <location evidence="1 6">Cell wall</location>
    </subcellularLocation>
</comment>
<reference evidence="8" key="1">
    <citation type="submission" date="2022-01" db="EMBL/GenBank/DDBJ databases">
        <title>Comparative genomics reveals a dynamic genome evolution in the ectomycorrhizal milk-cap (Lactarius) mushrooms.</title>
        <authorList>
            <consortium name="DOE Joint Genome Institute"/>
            <person name="Lebreton A."/>
            <person name="Tang N."/>
            <person name="Kuo A."/>
            <person name="LaButti K."/>
            <person name="Drula E."/>
            <person name="Barry K."/>
            <person name="Clum A."/>
            <person name="Lipzen A."/>
            <person name="Mousain D."/>
            <person name="Ng V."/>
            <person name="Wang R."/>
            <person name="Wang X."/>
            <person name="Dai Y."/>
            <person name="Henrissat B."/>
            <person name="Grigoriev I.V."/>
            <person name="Guerin-Laguette A."/>
            <person name="Yu F."/>
            <person name="Martin F.M."/>
        </authorList>
    </citation>
    <scope>NUCLEOTIDE SEQUENCE</scope>
    <source>
        <strain evidence="8">QP</strain>
    </source>
</reference>
<comment type="caution">
    <text evidence="8">The sequence shown here is derived from an EMBL/GenBank/DDBJ whole genome shotgun (WGS) entry which is preliminary data.</text>
</comment>
<dbReference type="Pfam" id="PF01185">
    <property type="entry name" value="Hydrophobin"/>
    <property type="match status" value="1"/>
</dbReference>
<feature type="compositionally biased region" description="Basic and acidic residues" evidence="7">
    <location>
        <begin position="75"/>
        <end position="135"/>
    </location>
</feature>
<keyword evidence="5 6" id="KW-1015">Disulfide bond</keyword>
<dbReference type="AlphaFoldDB" id="A0AAD4LKX9"/>
<name>A0AAD4LKX9_9AGAM</name>
<feature type="compositionally biased region" description="Basic and acidic residues" evidence="7">
    <location>
        <begin position="54"/>
        <end position="68"/>
    </location>
</feature>
<evidence type="ECO:0000256" key="5">
    <source>
        <dbReference type="ARBA" id="ARBA00023157"/>
    </source>
</evidence>
<dbReference type="SMART" id="SM00075">
    <property type="entry name" value="HYDRO"/>
    <property type="match status" value="1"/>
</dbReference>
<keyword evidence="3 6" id="KW-0134">Cell wall</keyword>
<feature type="chain" id="PRO_5041771971" description="Hydrophobin" evidence="6">
    <location>
        <begin position="23"/>
        <end position="217"/>
    </location>
</feature>
<accession>A0AAD4LKX9</accession>
<evidence type="ECO:0000256" key="3">
    <source>
        <dbReference type="ARBA" id="ARBA00022512"/>
    </source>
</evidence>
<protein>
    <recommendedName>
        <fullName evidence="6">Hydrophobin</fullName>
    </recommendedName>
</protein>
<feature type="region of interest" description="Disordered" evidence="7">
    <location>
        <begin position="31"/>
        <end position="140"/>
    </location>
</feature>
<keyword evidence="9" id="KW-1185">Reference proteome</keyword>
<dbReference type="GO" id="GO:0005199">
    <property type="term" value="F:structural constituent of cell wall"/>
    <property type="evidence" value="ECO:0007669"/>
    <property type="project" value="InterPro"/>
</dbReference>
<dbReference type="InterPro" id="IPR001338">
    <property type="entry name" value="Class_I_Hydrophobin"/>
</dbReference>
<sequence length="217" mass="24004">MLSRFSALLVYVVAGLVISAAAIPMGQSADYNDEPKSRPPGAYGPQSYSPHHKYPQDKPYSKPYDHTYKAYALGEDSKPYPEEKKYPEKKYPRDKKFPEEKPHPEAEDKKYPDPSSDDKGKIRKPNDYKNRKSDGKPGQCAVEDQHCCDSIDSVKHARAMGMTQLLTLLDITGNTHTNCSPYSSIIAGGKSCTAQTVCCDNAEFYGAIAIGCTNINL</sequence>
<feature type="signal peptide" evidence="6">
    <location>
        <begin position="1"/>
        <end position="22"/>
    </location>
</feature>